<gene>
    <name evidence="2" type="ORF">A2227_01345</name>
</gene>
<reference evidence="2 3" key="1">
    <citation type="journal article" date="2016" name="Nat. Commun.">
        <title>Thousands of microbial genomes shed light on interconnected biogeochemical processes in an aquifer system.</title>
        <authorList>
            <person name="Anantharaman K."/>
            <person name="Brown C.T."/>
            <person name="Hug L.A."/>
            <person name="Sharon I."/>
            <person name="Castelle C.J."/>
            <person name="Probst A.J."/>
            <person name="Thomas B.C."/>
            <person name="Singh A."/>
            <person name="Wilkins M.J."/>
            <person name="Karaoz U."/>
            <person name="Brodie E.L."/>
            <person name="Williams K.H."/>
            <person name="Hubbard S.S."/>
            <person name="Banfield J.F."/>
        </authorList>
    </citation>
    <scope>NUCLEOTIDE SEQUENCE [LARGE SCALE GENOMIC DNA]</scope>
</reference>
<organism evidence="2 3">
    <name type="scientific">Candidatus Falkowbacteria bacterium RIFOXYA2_FULL_47_19</name>
    <dbReference type="NCBI Taxonomy" id="1797994"/>
    <lineage>
        <taxon>Bacteria</taxon>
        <taxon>Candidatus Falkowiibacteriota</taxon>
    </lineage>
</organism>
<keyword evidence="1" id="KW-0812">Transmembrane</keyword>
<keyword evidence="1" id="KW-1133">Transmembrane helix</keyword>
<evidence type="ECO:0000313" key="2">
    <source>
        <dbReference type="EMBL" id="OGF25823.1"/>
    </source>
</evidence>
<accession>A0A1F5SHA0</accession>
<feature type="transmembrane region" description="Helical" evidence="1">
    <location>
        <begin position="14"/>
        <end position="34"/>
    </location>
</feature>
<name>A0A1F5SHA0_9BACT</name>
<dbReference type="AlphaFoldDB" id="A0A1F5SHA0"/>
<sequence>MKNYKTPRILYKRIVGLSLLIIYLVVDILLIFTFAKIKYFYSIILLPQSAEIILLVSILCFLDYKFILSYGCFFVKNGKIKDFDA</sequence>
<dbReference type="EMBL" id="MFGB01000020">
    <property type="protein sequence ID" value="OGF25823.1"/>
    <property type="molecule type" value="Genomic_DNA"/>
</dbReference>
<evidence type="ECO:0000256" key="1">
    <source>
        <dbReference type="SAM" id="Phobius"/>
    </source>
</evidence>
<evidence type="ECO:0000313" key="3">
    <source>
        <dbReference type="Proteomes" id="UP000178367"/>
    </source>
</evidence>
<protein>
    <submittedName>
        <fullName evidence="2">Uncharacterized protein</fullName>
    </submittedName>
</protein>
<comment type="caution">
    <text evidence="2">The sequence shown here is derived from an EMBL/GenBank/DDBJ whole genome shotgun (WGS) entry which is preliminary data.</text>
</comment>
<keyword evidence="1" id="KW-0472">Membrane</keyword>
<proteinExistence type="predicted"/>
<feature type="transmembrane region" description="Helical" evidence="1">
    <location>
        <begin position="40"/>
        <end position="62"/>
    </location>
</feature>
<dbReference type="Proteomes" id="UP000178367">
    <property type="component" value="Unassembled WGS sequence"/>
</dbReference>